<reference evidence="1" key="1">
    <citation type="submission" date="2018-06" db="EMBL/GenBank/DDBJ databases">
        <authorList>
            <person name="Zhirakovskaya E."/>
        </authorList>
    </citation>
    <scope>NUCLEOTIDE SEQUENCE</scope>
</reference>
<organism evidence="1">
    <name type="scientific">hydrothermal vent metagenome</name>
    <dbReference type="NCBI Taxonomy" id="652676"/>
    <lineage>
        <taxon>unclassified sequences</taxon>
        <taxon>metagenomes</taxon>
        <taxon>ecological metagenomes</taxon>
    </lineage>
</organism>
<proteinExistence type="predicted"/>
<evidence type="ECO:0000313" key="1">
    <source>
        <dbReference type="EMBL" id="VAW79338.1"/>
    </source>
</evidence>
<dbReference type="AlphaFoldDB" id="A0A3B0YEK9"/>
<name>A0A3B0YEK9_9ZZZZ</name>
<protein>
    <submittedName>
        <fullName evidence="1">Uncharacterized protein</fullName>
    </submittedName>
</protein>
<dbReference type="EMBL" id="UOFL01000171">
    <property type="protein sequence ID" value="VAW79338.1"/>
    <property type="molecule type" value="Genomic_DNA"/>
</dbReference>
<gene>
    <name evidence="1" type="ORF">MNBD_GAMMA12-478</name>
</gene>
<sequence length="185" mass="21196">MINISTPASVELGWQQLVNDAARSCNQKLDEDLESYLVFALIRFTRQTNIAGSVFALEYLESVDKSGQVKYEHLRDLGDKCLLCSGLFPQSSQNKMVNLDYYINIGISSYSQISTLFHKGFAKLYDRLASCFVLLTDILHSMQELDGIPVMSQKEKYSFWLNFNSQYAKQSLKEYYGVEPLRPMK</sequence>
<accession>A0A3B0YEK9</accession>